<dbReference type="Proteomes" id="UP000264980">
    <property type="component" value="Chromosome"/>
</dbReference>
<dbReference type="RefSeq" id="WP_233479887.1">
    <property type="nucleotide sequence ID" value="NZ_CP013970.1"/>
</dbReference>
<accession>A0A345CUQ9</accession>
<reference evidence="2" key="1">
    <citation type="submission" date="2016-01" db="EMBL/GenBank/DDBJ databases">
        <authorList>
            <person name="Shapiro L."/>
        </authorList>
    </citation>
    <scope>NUCLEOTIDE SEQUENCE [LARGE SCALE GENOMIC DNA]</scope>
    <source>
        <strain evidence="2">MDcuke</strain>
    </source>
</reference>
<protein>
    <submittedName>
        <fullName evidence="1">Uncharacterized protein</fullName>
    </submittedName>
</protein>
<dbReference type="AlphaFoldDB" id="A0A345CUQ9"/>
<dbReference type="EMBL" id="CP013970">
    <property type="protein sequence ID" value="AXF77176.1"/>
    <property type="molecule type" value="Genomic_DNA"/>
</dbReference>
<proteinExistence type="predicted"/>
<sequence>MTYLGRLDDEAKEKLFYYNEYIFHKMEELKFPDSYDKETDKYSIEERIEKARLIDENYDSLRGKIDGIPTKDELGSWEANTIQQATVILGLLGFKNTSEQLAKIGYRYTRAGFDSDLLINTLMDGAIKHKYSESASKPRNRYFDEIMEVISLTWSHNPCGSKKEMIRRIMAHYPGKVDESTLKRWIKKAGITPPRPEKYKNFSLVFP</sequence>
<name>A0A345CUQ9_9GAMM</name>
<evidence type="ECO:0000313" key="2">
    <source>
        <dbReference type="Proteomes" id="UP000264980"/>
    </source>
</evidence>
<gene>
    <name evidence="1" type="ORF">AV903_15905</name>
</gene>
<organism evidence="1 2">
    <name type="scientific">Erwinia tracheiphila</name>
    <dbReference type="NCBI Taxonomy" id="65700"/>
    <lineage>
        <taxon>Bacteria</taxon>
        <taxon>Pseudomonadati</taxon>
        <taxon>Pseudomonadota</taxon>
        <taxon>Gammaproteobacteria</taxon>
        <taxon>Enterobacterales</taxon>
        <taxon>Erwiniaceae</taxon>
        <taxon>Erwinia</taxon>
    </lineage>
</organism>
<evidence type="ECO:0000313" key="1">
    <source>
        <dbReference type="EMBL" id="AXF77176.1"/>
    </source>
</evidence>